<evidence type="ECO:0000256" key="1">
    <source>
        <dbReference type="PROSITE-ProRule" id="PRU00169"/>
    </source>
</evidence>
<dbReference type="InterPro" id="IPR011006">
    <property type="entry name" value="CheY-like_superfamily"/>
</dbReference>
<dbReference type="PANTHER" id="PTHR37299">
    <property type="entry name" value="TRANSCRIPTIONAL REGULATOR-RELATED"/>
    <property type="match status" value="1"/>
</dbReference>
<comment type="caution">
    <text evidence="4">The sequence shown here is derived from an EMBL/GenBank/DDBJ whole genome shotgun (WGS) entry which is preliminary data.</text>
</comment>
<reference evidence="5" key="1">
    <citation type="journal article" date="2019" name="Int. J. Syst. Evol. Microbiol.">
        <title>The Global Catalogue of Microorganisms (GCM) 10K type strain sequencing project: providing services to taxonomists for standard genome sequencing and annotation.</title>
        <authorList>
            <consortium name="The Broad Institute Genomics Platform"/>
            <consortium name="The Broad Institute Genome Sequencing Center for Infectious Disease"/>
            <person name="Wu L."/>
            <person name="Ma J."/>
        </authorList>
    </citation>
    <scope>NUCLEOTIDE SEQUENCE [LARGE SCALE GENOMIC DNA]</scope>
    <source>
        <strain evidence="5">JCM 31921</strain>
    </source>
</reference>
<dbReference type="InterPro" id="IPR001789">
    <property type="entry name" value="Sig_transdc_resp-reg_receiver"/>
</dbReference>
<dbReference type="EMBL" id="BAABEZ010000002">
    <property type="protein sequence ID" value="GAA4450144.1"/>
    <property type="molecule type" value="Genomic_DNA"/>
</dbReference>
<dbReference type="PROSITE" id="PS50110">
    <property type="entry name" value="RESPONSE_REGULATORY"/>
    <property type="match status" value="1"/>
</dbReference>
<dbReference type="Gene3D" id="3.40.50.2300">
    <property type="match status" value="1"/>
</dbReference>
<feature type="domain" description="HTH LytTR-type" evidence="3">
    <location>
        <begin position="136"/>
        <end position="235"/>
    </location>
</feature>
<dbReference type="Gene3D" id="2.40.50.1020">
    <property type="entry name" value="LytTr DNA-binding domain"/>
    <property type="match status" value="1"/>
</dbReference>
<dbReference type="PROSITE" id="PS50930">
    <property type="entry name" value="HTH_LYTTR"/>
    <property type="match status" value="1"/>
</dbReference>
<gene>
    <name evidence="4" type="ORF">GCM10023092_05590</name>
</gene>
<keyword evidence="4" id="KW-0238">DNA-binding</keyword>
<dbReference type="PANTHER" id="PTHR37299:SF1">
    <property type="entry name" value="STAGE 0 SPORULATION PROTEIN A HOMOLOG"/>
    <property type="match status" value="1"/>
</dbReference>
<dbReference type="SUPFAM" id="SSF52172">
    <property type="entry name" value="CheY-like"/>
    <property type="match status" value="1"/>
</dbReference>
<keyword evidence="1" id="KW-0597">Phosphoprotein</keyword>
<evidence type="ECO:0000259" key="3">
    <source>
        <dbReference type="PROSITE" id="PS50930"/>
    </source>
</evidence>
<keyword evidence="5" id="KW-1185">Reference proteome</keyword>
<dbReference type="RefSeq" id="WP_344822465.1">
    <property type="nucleotide sequence ID" value="NZ_BAABEZ010000002.1"/>
</dbReference>
<dbReference type="SMART" id="SM00448">
    <property type="entry name" value="REC"/>
    <property type="match status" value="1"/>
</dbReference>
<dbReference type="InterPro" id="IPR046947">
    <property type="entry name" value="LytR-like"/>
</dbReference>
<protein>
    <submittedName>
        <fullName evidence="4">LytTR family DNA-binding domain-containing protein</fullName>
    </submittedName>
</protein>
<feature type="domain" description="Response regulatory" evidence="2">
    <location>
        <begin position="8"/>
        <end position="119"/>
    </location>
</feature>
<dbReference type="GO" id="GO:0003677">
    <property type="term" value="F:DNA binding"/>
    <property type="evidence" value="ECO:0007669"/>
    <property type="project" value="UniProtKB-KW"/>
</dbReference>
<dbReference type="SMART" id="SM00850">
    <property type="entry name" value="LytTR"/>
    <property type="match status" value="1"/>
</dbReference>
<accession>A0ABP8MIG8</accession>
<dbReference type="Pfam" id="PF00072">
    <property type="entry name" value="Response_reg"/>
    <property type="match status" value="1"/>
</dbReference>
<evidence type="ECO:0000313" key="5">
    <source>
        <dbReference type="Proteomes" id="UP001501410"/>
    </source>
</evidence>
<dbReference type="InterPro" id="IPR007492">
    <property type="entry name" value="LytTR_DNA-bd_dom"/>
</dbReference>
<evidence type="ECO:0000313" key="4">
    <source>
        <dbReference type="EMBL" id="GAA4450144.1"/>
    </source>
</evidence>
<evidence type="ECO:0000259" key="2">
    <source>
        <dbReference type="PROSITE" id="PS50110"/>
    </source>
</evidence>
<proteinExistence type="predicted"/>
<organism evidence="4 5">
    <name type="scientific">Rurimicrobium arvi</name>
    <dbReference type="NCBI Taxonomy" id="2049916"/>
    <lineage>
        <taxon>Bacteria</taxon>
        <taxon>Pseudomonadati</taxon>
        <taxon>Bacteroidota</taxon>
        <taxon>Chitinophagia</taxon>
        <taxon>Chitinophagales</taxon>
        <taxon>Chitinophagaceae</taxon>
        <taxon>Rurimicrobium</taxon>
    </lineage>
</organism>
<sequence>MNTLPKITAIALDDEPPGLQLLETYCDKSGLIQLQKTFTSASEMLRYVNAFPVDVVFLDIQMPEILGTELCKKLPPEVMVVFTTAYSNYAVEGFELNVVDFLLKPFSITRFRQTEEKIKQHYQFLHQRGNTGSPILYLRADYSLVKVPVNEILYIEGLEDYIKIKLENSAPVIVRLTMKEIMSRLPESQFVRIHRSYIVRLDKCERLRNGKIIIDNTELSIGRVYRQEVKEVFGRLDSLNA</sequence>
<dbReference type="Pfam" id="PF04397">
    <property type="entry name" value="LytTR"/>
    <property type="match status" value="1"/>
</dbReference>
<name>A0ABP8MIG8_9BACT</name>
<feature type="modified residue" description="4-aspartylphosphate" evidence="1">
    <location>
        <position position="59"/>
    </location>
</feature>
<dbReference type="Proteomes" id="UP001501410">
    <property type="component" value="Unassembled WGS sequence"/>
</dbReference>